<feature type="repeat" description="Solcar" evidence="17">
    <location>
        <begin position="6"/>
        <end position="98"/>
    </location>
</feature>
<name>A0ABP0A8P1_PIPNA</name>
<dbReference type="PRINTS" id="PR00927">
    <property type="entry name" value="ADPTRNSLCASE"/>
</dbReference>
<dbReference type="InterPro" id="IPR023395">
    <property type="entry name" value="MCP_dom_sf"/>
</dbReference>
<keyword evidence="12" id="KW-0007">Acetylation</keyword>
<dbReference type="InterPro" id="IPR002113">
    <property type="entry name" value="ADT_euk_type"/>
</dbReference>
<gene>
    <name evidence="20" type="ORF">MPIPNATIZW_LOCUS15161</name>
</gene>
<dbReference type="PRINTS" id="PR00926">
    <property type="entry name" value="MITOCARRIER"/>
</dbReference>
<comment type="subunit">
    <text evidence="19">Monomer.</text>
</comment>
<dbReference type="PANTHER" id="PTHR45635">
    <property type="entry name" value="ADP,ATP CARRIER PROTEIN 1-RELATED-RELATED"/>
    <property type="match status" value="1"/>
</dbReference>
<keyword evidence="5" id="KW-0488">Methylation</keyword>
<evidence type="ECO:0000256" key="13">
    <source>
        <dbReference type="ARBA" id="ARBA00023128"/>
    </source>
</evidence>
<keyword evidence="21" id="KW-1185">Reference proteome</keyword>
<evidence type="ECO:0000256" key="17">
    <source>
        <dbReference type="PROSITE-ProRule" id="PRU00282"/>
    </source>
</evidence>
<keyword evidence="13" id="KW-0496">Mitochondrion</keyword>
<evidence type="ECO:0000256" key="3">
    <source>
        <dbReference type="ARBA" id="ARBA00022448"/>
    </source>
</evidence>
<organism evidence="20 21">
    <name type="scientific">Pipistrellus nathusii</name>
    <name type="common">Nathusius' pipistrelle</name>
    <dbReference type="NCBI Taxonomy" id="59473"/>
    <lineage>
        <taxon>Eukaryota</taxon>
        <taxon>Metazoa</taxon>
        <taxon>Chordata</taxon>
        <taxon>Craniata</taxon>
        <taxon>Vertebrata</taxon>
        <taxon>Euteleostomi</taxon>
        <taxon>Mammalia</taxon>
        <taxon>Eutheria</taxon>
        <taxon>Laurasiatheria</taxon>
        <taxon>Chiroptera</taxon>
        <taxon>Yangochiroptera</taxon>
        <taxon>Vespertilionidae</taxon>
        <taxon>Pipistrellus</taxon>
    </lineage>
</organism>
<keyword evidence="9" id="KW-0999">Mitochondrion inner membrane</keyword>
<keyword evidence="7 17" id="KW-0812">Transmembrane</keyword>
<evidence type="ECO:0000256" key="14">
    <source>
        <dbReference type="ARBA" id="ARBA00023136"/>
    </source>
</evidence>
<keyword evidence="11" id="KW-1133">Transmembrane helix</keyword>
<evidence type="ECO:0000256" key="15">
    <source>
        <dbReference type="ARBA" id="ARBA00024169"/>
    </source>
</evidence>
<evidence type="ECO:0000256" key="11">
    <source>
        <dbReference type="ARBA" id="ARBA00022989"/>
    </source>
</evidence>
<evidence type="ECO:0000256" key="18">
    <source>
        <dbReference type="RuleBase" id="RU000488"/>
    </source>
</evidence>
<evidence type="ECO:0000256" key="12">
    <source>
        <dbReference type="ARBA" id="ARBA00022990"/>
    </source>
</evidence>
<dbReference type="InterPro" id="IPR002067">
    <property type="entry name" value="MCP"/>
</dbReference>
<evidence type="ECO:0000256" key="4">
    <source>
        <dbReference type="ARBA" id="ARBA00022449"/>
    </source>
</evidence>
<evidence type="ECO:0000256" key="19">
    <source>
        <dbReference type="RuleBase" id="RU368008"/>
    </source>
</evidence>
<comment type="function">
    <text evidence="19">Catalyzes the exchange of ADP and ATP across the membrane.</text>
</comment>
<dbReference type="EMBL" id="OY882863">
    <property type="protein sequence ID" value="CAK6446855.1"/>
    <property type="molecule type" value="Genomic_DNA"/>
</dbReference>
<keyword evidence="14 17" id="KW-0472">Membrane</keyword>
<dbReference type="Pfam" id="PF00153">
    <property type="entry name" value="Mito_carr"/>
    <property type="match status" value="1"/>
</dbReference>
<keyword evidence="3 18" id="KW-0813">Transport</keyword>
<comment type="catalytic activity">
    <reaction evidence="16">
        <text>ADP(in) + ATP(out) = ADP(out) + ATP(in)</text>
        <dbReference type="Rhea" id="RHEA:34999"/>
        <dbReference type="ChEBI" id="CHEBI:30616"/>
        <dbReference type="ChEBI" id="CHEBI:456216"/>
    </reaction>
</comment>
<evidence type="ECO:0000256" key="5">
    <source>
        <dbReference type="ARBA" id="ARBA00022481"/>
    </source>
</evidence>
<evidence type="ECO:0000256" key="8">
    <source>
        <dbReference type="ARBA" id="ARBA00022737"/>
    </source>
</evidence>
<evidence type="ECO:0000256" key="9">
    <source>
        <dbReference type="ARBA" id="ARBA00022792"/>
    </source>
</evidence>
<dbReference type="InterPro" id="IPR018108">
    <property type="entry name" value="MCP_transmembrane"/>
</dbReference>
<evidence type="ECO:0000313" key="20">
    <source>
        <dbReference type="EMBL" id="CAK6446855.1"/>
    </source>
</evidence>
<dbReference type="Proteomes" id="UP001314169">
    <property type="component" value="Chromosome 6"/>
</dbReference>
<evidence type="ECO:0000256" key="16">
    <source>
        <dbReference type="ARBA" id="ARBA00024537"/>
    </source>
</evidence>
<evidence type="ECO:0000256" key="7">
    <source>
        <dbReference type="ARBA" id="ARBA00022692"/>
    </source>
</evidence>
<comment type="catalytic activity">
    <reaction evidence="15">
        <text>H(+)(in) = H(+)(out)</text>
        <dbReference type="Rhea" id="RHEA:34979"/>
        <dbReference type="ChEBI" id="CHEBI:15378"/>
    </reaction>
</comment>
<evidence type="ECO:0000313" key="21">
    <source>
        <dbReference type="Proteomes" id="UP001314169"/>
    </source>
</evidence>
<keyword evidence="6" id="KW-0597">Phosphoprotein</keyword>
<dbReference type="SUPFAM" id="SSF103506">
    <property type="entry name" value="Mitochondrial carrier"/>
    <property type="match status" value="1"/>
</dbReference>
<proteinExistence type="inferred from homology"/>
<evidence type="ECO:0000256" key="2">
    <source>
        <dbReference type="ARBA" id="ARBA00006375"/>
    </source>
</evidence>
<comment type="subcellular location">
    <subcellularLocation>
        <location evidence="19">Membrane</location>
        <topology evidence="19">Multi-pass membrane protein</topology>
    </subcellularLocation>
    <subcellularLocation>
        <location evidence="1">Mitochondrion inner membrane</location>
        <topology evidence="1">Multi-pass membrane protein</topology>
    </subcellularLocation>
</comment>
<keyword evidence="4" id="KW-0050">Antiport</keyword>
<reference evidence="20" key="1">
    <citation type="submission" date="2023-12" db="EMBL/GenBank/DDBJ databases">
        <authorList>
            <person name="Brown T."/>
        </authorList>
    </citation>
    <scope>NUCLEOTIDE SEQUENCE</scope>
</reference>
<accession>A0ABP0A8P1</accession>
<protein>
    <recommendedName>
        <fullName evidence="19">ADP/ATP translocase</fullName>
    </recommendedName>
    <alternativeName>
        <fullName evidence="19">ADP,ATP carrier protein</fullName>
    </alternativeName>
</protein>
<keyword evidence="8" id="KW-0677">Repeat</keyword>
<evidence type="ECO:0000256" key="1">
    <source>
        <dbReference type="ARBA" id="ARBA00004448"/>
    </source>
</evidence>
<sequence length="140" mass="15176">MTDATVSFAKDFLAGGVTATISKTAVPPIEGVKLLLQVQHASKQITADKQYKGIIDCVVCIPKEPGALSFWHGNLANVIRHFPTQALNLAFTDKYKQIFLVVWTGEPSFGDTLQGIWHQVAPLGLPPCVLCILLILPVPI</sequence>
<dbReference type="PANTHER" id="PTHR45635:SF3">
    <property type="entry name" value="ADP_ATP TRANSLOCASE 2"/>
    <property type="match status" value="1"/>
</dbReference>
<dbReference type="PROSITE" id="PS50920">
    <property type="entry name" value="SOLCAR"/>
    <property type="match status" value="1"/>
</dbReference>
<comment type="similarity">
    <text evidence="2 18">Belongs to the mitochondrial carrier (TC 2.A.29) family.</text>
</comment>
<keyword evidence="10" id="KW-0159">Chromosome partition</keyword>
<dbReference type="Gene3D" id="1.50.40.10">
    <property type="entry name" value="Mitochondrial carrier domain"/>
    <property type="match status" value="1"/>
</dbReference>
<evidence type="ECO:0000256" key="10">
    <source>
        <dbReference type="ARBA" id="ARBA00022829"/>
    </source>
</evidence>
<evidence type="ECO:0000256" key="6">
    <source>
        <dbReference type="ARBA" id="ARBA00022553"/>
    </source>
</evidence>